<evidence type="ECO:0000313" key="2">
    <source>
        <dbReference type="EMBL" id="MCQ4083654.1"/>
    </source>
</evidence>
<dbReference type="EMBL" id="JANFNG010000024">
    <property type="protein sequence ID" value="MCQ4083654.1"/>
    <property type="molecule type" value="Genomic_DNA"/>
</dbReference>
<feature type="domain" description="Integrase catalytic" evidence="1">
    <location>
        <begin position="15"/>
        <end position="72"/>
    </location>
</feature>
<protein>
    <submittedName>
        <fullName evidence="2">Transposase</fullName>
    </submittedName>
</protein>
<evidence type="ECO:0000259" key="1">
    <source>
        <dbReference type="Pfam" id="PF13683"/>
    </source>
</evidence>
<keyword evidence="3" id="KW-1185">Reference proteome</keyword>
<gene>
    <name evidence="2" type="ORF">NGB36_24400</name>
</gene>
<evidence type="ECO:0000313" key="3">
    <source>
        <dbReference type="Proteomes" id="UP001057702"/>
    </source>
</evidence>
<proteinExistence type="predicted"/>
<dbReference type="RefSeq" id="WP_255922643.1">
    <property type="nucleotide sequence ID" value="NZ_JANFNG010000024.1"/>
</dbReference>
<dbReference type="InterPro" id="IPR001584">
    <property type="entry name" value="Integrase_cat-core"/>
</dbReference>
<reference evidence="2" key="1">
    <citation type="submission" date="2022-06" db="EMBL/GenBank/DDBJ databases">
        <title>Draft genome sequence of Streptomyces sp. RB6PN25 isolated from peat swamp forest in Thailand.</title>
        <authorList>
            <person name="Duangmal K."/>
            <person name="Klaysubun C."/>
        </authorList>
    </citation>
    <scope>NUCLEOTIDE SEQUENCE</scope>
    <source>
        <strain evidence="2">RB6PN25</strain>
    </source>
</reference>
<organism evidence="2 3">
    <name type="scientific">Streptomyces humicola</name>
    <dbReference type="NCBI Taxonomy" id="2953240"/>
    <lineage>
        <taxon>Bacteria</taxon>
        <taxon>Bacillati</taxon>
        <taxon>Actinomycetota</taxon>
        <taxon>Actinomycetes</taxon>
        <taxon>Kitasatosporales</taxon>
        <taxon>Streptomycetaceae</taxon>
        <taxon>Streptomyces</taxon>
    </lineage>
</organism>
<sequence length="103" mass="11489">MPNHDAGSFAAQRLPRSPNCNVHAERSIRPVRQGCTDRVLLLGRGHAQKLLRAYADHFNDHRLHQGRGQLAPNDDPTVIPLPAARIERRQAVVGLIGEHRRIG</sequence>
<accession>A0ABT1Q145</accession>
<name>A0ABT1Q145_9ACTN</name>
<dbReference type="Pfam" id="PF13683">
    <property type="entry name" value="rve_3"/>
    <property type="match status" value="1"/>
</dbReference>
<dbReference type="Proteomes" id="UP001057702">
    <property type="component" value="Unassembled WGS sequence"/>
</dbReference>
<comment type="caution">
    <text evidence="2">The sequence shown here is derived from an EMBL/GenBank/DDBJ whole genome shotgun (WGS) entry which is preliminary data.</text>
</comment>